<accession>A0A8J4FRM2</accession>
<organism evidence="2 3">
    <name type="scientific">Volvox reticuliferus</name>
    <dbReference type="NCBI Taxonomy" id="1737510"/>
    <lineage>
        <taxon>Eukaryota</taxon>
        <taxon>Viridiplantae</taxon>
        <taxon>Chlorophyta</taxon>
        <taxon>core chlorophytes</taxon>
        <taxon>Chlorophyceae</taxon>
        <taxon>CS clade</taxon>
        <taxon>Chlamydomonadales</taxon>
        <taxon>Volvocaceae</taxon>
        <taxon>Volvox</taxon>
    </lineage>
</organism>
<evidence type="ECO:0000259" key="1">
    <source>
        <dbReference type="PROSITE" id="PS50041"/>
    </source>
</evidence>
<dbReference type="OrthoDB" id="441660at2759"/>
<dbReference type="SUPFAM" id="SSF56436">
    <property type="entry name" value="C-type lectin-like"/>
    <property type="match status" value="2"/>
</dbReference>
<dbReference type="CDD" id="cd00037">
    <property type="entry name" value="CLECT"/>
    <property type="match status" value="2"/>
</dbReference>
<comment type="caution">
    <text evidence="2">The sequence shown here is derived from an EMBL/GenBank/DDBJ whole genome shotgun (WGS) entry which is preliminary data.</text>
</comment>
<dbReference type="InterPro" id="IPR001304">
    <property type="entry name" value="C-type_lectin-like"/>
</dbReference>
<dbReference type="InterPro" id="IPR050111">
    <property type="entry name" value="C-type_lectin/snaclec_domain"/>
</dbReference>
<dbReference type="SMART" id="SM00034">
    <property type="entry name" value="CLECT"/>
    <property type="match status" value="1"/>
</dbReference>
<name>A0A8J4FRM2_9CHLO</name>
<protein>
    <recommendedName>
        <fullName evidence="1">C-type lectin domain-containing protein</fullName>
    </recommendedName>
</protein>
<dbReference type="Pfam" id="PF00059">
    <property type="entry name" value="Lectin_C"/>
    <property type="match status" value="1"/>
</dbReference>
<feature type="non-terminal residue" evidence="2">
    <location>
        <position position="1"/>
    </location>
</feature>
<evidence type="ECO:0000313" key="3">
    <source>
        <dbReference type="Proteomes" id="UP000747110"/>
    </source>
</evidence>
<dbReference type="EMBL" id="BNCP01000026">
    <property type="protein sequence ID" value="GIL83139.1"/>
    <property type="molecule type" value="Genomic_DNA"/>
</dbReference>
<dbReference type="InterPro" id="IPR016186">
    <property type="entry name" value="C-type_lectin-like/link_sf"/>
</dbReference>
<dbReference type="Proteomes" id="UP000747110">
    <property type="component" value="Unassembled WGS sequence"/>
</dbReference>
<gene>
    <name evidence="2" type="ORF">Vretifemale_11973</name>
</gene>
<dbReference type="AlphaFoldDB" id="A0A8J4FRM2"/>
<sequence>PMPSQTGESAFWIGIRALNGHYATLEGTTPLPFTAWLSGVYTGAWPVLSCVSVDPVNQYAYVPAGCGVQLPFLCQASAPDTGLSPPPSPPPPPPLGSAPTKLRRGLYLYSVYTSALPYEQAAEYCNNTGGFLASFHSANEFSAVWTALSSALNDDDSMWIGFNQLRTGEARFSWVDGGPSVYSNWGQPYTDSDGNDCAAVDRLWGDKWAATDCLERHPFACKILMGINSADAPPPQTPSPPPPPLASIPALRNFTLGGTTYWLYVPIALSFEEADALCTSYFTNLAYFDDAATFNAVMAELKADVEGVC</sequence>
<dbReference type="PANTHER" id="PTHR22803">
    <property type="entry name" value="MANNOSE, PHOSPHOLIPASE, LECTIN RECEPTOR RELATED"/>
    <property type="match status" value="1"/>
</dbReference>
<keyword evidence="3" id="KW-1185">Reference proteome</keyword>
<dbReference type="InterPro" id="IPR016187">
    <property type="entry name" value="CTDL_fold"/>
</dbReference>
<feature type="domain" description="C-type lectin" evidence="1">
    <location>
        <begin position="104"/>
        <end position="222"/>
    </location>
</feature>
<proteinExistence type="predicted"/>
<evidence type="ECO:0000313" key="2">
    <source>
        <dbReference type="EMBL" id="GIL83139.1"/>
    </source>
</evidence>
<dbReference type="Gene3D" id="3.10.100.10">
    <property type="entry name" value="Mannose-Binding Protein A, subunit A"/>
    <property type="match status" value="2"/>
</dbReference>
<reference evidence="2" key="1">
    <citation type="journal article" date="2021" name="Proc. Natl. Acad. Sci. U.S.A.">
        <title>Three genomes in the algal genus Volvox reveal the fate of a haploid sex-determining region after a transition to homothallism.</title>
        <authorList>
            <person name="Yamamoto K."/>
            <person name="Hamaji T."/>
            <person name="Kawai-Toyooka H."/>
            <person name="Matsuzaki R."/>
            <person name="Takahashi F."/>
            <person name="Nishimura Y."/>
            <person name="Kawachi M."/>
            <person name="Noguchi H."/>
            <person name="Minakuchi Y."/>
            <person name="Umen J.G."/>
            <person name="Toyoda A."/>
            <person name="Nozaki H."/>
        </authorList>
    </citation>
    <scope>NUCLEOTIDE SEQUENCE</scope>
    <source>
        <strain evidence="2">NIES-3786</strain>
    </source>
</reference>
<dbReference type="PROSITE" id="PS50041">
    <property type="entry name" value="C_TYPE_LECTIN_2"/>
    <property type="match status" value="1"/>
</dbReference>